<organism evidence="2 3">
    <name type="scientific">Saccharothrix yanglingensis</name>
    <dbReference type="NCBI Taxonomy" id="659496"/>
    <lineage>
        <taxon>Bacteria</taxon>
        <taxon>Bacillati</taxon>
        <taxon>Actinomycetota</taxon>
        <taxon>Actinomycetes</taxon>
        <taxon>Pseudonocardiales</taxon>
        <taxon>Pseudonocardiaceae</taxon>
        <taxon>Saccharothrix</taxon>
    </lineage>
</organism>
<dbReference type="Proteomes" id="UP001225605">
    <property type="component" value="Unassembled WGS sequence"/>
</dbReference>
<comment type="caution">
    <text evidence="2">The sequence shown here is derived from an EMBL/GenBank/DDBJ whole genome shotgun (WGS) entry which is preliminary data.</text>
</comment>
<feature type="signal peptide" evidence="1">
    <location>
        <begin position="1"/>
        <end position="26"/>
    </location>
</feature>
<keyword evidence="1" id="KW-0732">Signal</keyword>
<dbReference type="EMBL" id="NSDM01000007">
    <property type="protein sequence ID" value="MDQ2585872.1"/>
    <property type="molecule type" value="Genomic_DNA"/>
</dbReference>
<keyword evidence="3" id="KW-1185">Reference proteome</keyword>
<evidence type="ECO:0008006" key="4">
    <source>
        <dbReference type="Google" id="ProtNLM"/>
    </source>
</evidence>
<name>A0ABU0X2N1_9PSEU</name>
<gene>
    <name evidence="2" type="ORF">CKY47_18135</name>
</gene>
<reference evidence="2 3" key="1">
    <citation type="submission" date="2017-06" db="EMBL/GenBank/DDBJ databases">
        <title>Cultured bacterium strain Saccharothrix yanglingensis Hhs.015.</title>
        <authorList>
            <person name="Xia Y."/>
        </authorList>
    </citation>
    <scope>NUCLEOTIDE SEQUENCE [LARGE SCALE GENOMIC DNA]</scope>
    <source>
        <strain evidence="2 3">Hhs.015</strain>
    </source>
</reference>
<dbReference type="RefSeq" id="WP_306747070.1">
    <property type="nucleotide sequence ID" value="NZ_NSDM01000007.1"/>
</dbReference>
<evidence type="ECO:0000313" key="2">
    <source>
        <dbReference type="EMBL" id="MDQ2585872.1"/>
    </source>
</evidence>
<evidence type="ECO:0000256" key="1">
    <source>
        <dbReference type="SAM" id="SignalP"/>
    </source>
</evidence>
<proteinExistence type="predicted"/>
<accession>A0ABU0X2N1</accession>
<protein>
    <recommendedName>
        <fullName evidence="4">SH3 domain-containing protein</fullName>
    </recommendedName>
</protein>
<feature type="chain" id="PRO_5046706689" description="SH3 domain-containing protein" evidence="1">
    <location>
        <begin position="27"/>
        <end position="98"/>
    </location>
</feature>
<sequence length="98" mass="10237">MSRLKALAVGVLALAALAGGTATAGAANTGATTTGTHGVQVVRTVCADTVDVRWTPGGSPTGRLVYWGQTVNVVDYRDGVWWQINSPYSGYVLAQYFC</sequence>
<evidence type="ECO:0000313" key="3">
    <source>
        <dbReference type="Proteomes" id="UP001225605"/>
    </source>
</evidence>